<dbReference type="KEGG" id="dfa:DFA_10419"/>
<reference evidence="2" key="1">
    <citation type="journal article" date="2011" name="Genome Res.">
        <title>Phylogeny-wide analysis of social amoeba genomes highlights ancient origins for complex intercellular communication.</title>
        <authorList>
            <person name="Heidel A.J."/>
            <person name="Lawal H.M."/>
            <person name="Felder M."/>
            <person name="Schilde C."/>
            <person name="Helps N.R."/>
            <person name="Tunggal B."/>
            <person name="Rivero F."/>
            <person name="John U."/>
            <person name="Schleicher M."/>
            <person name="Eichinger L."/>
            <person name="Platzer M."/>
            <person name="Noegel A.A."/>
            <person name="Schaap P."/>
            <person name="Gloeckner G."/>
        </authorList>
    </citation>
    <scope>NUCLEOTIDE SEQUENCE [LARGE SCALE GENOMIC DNA]</scope>
    <source>
        <strain evidence="2">SH3</strain>
    </source>
</reference>
<organism evidence="1 2">
    <name type="scientific">Cavenderia fasciculata</name>
    <name type="common">Slime mold</name>
    <name type="synonym">Dictyostelium fasciculatum</name>
    <dbReference type="NCBI Taxonomy" id="261658"/>
    <lineage>
        <taxon>Eukaryota</taxon>
        <taxon>Amoebozoa</taxon>
        <taxon>Evosea</taxon>
        <taxon>Eumycetozoa</taxon>
        <taxon>Dictyostelia</taxon>
        <taxon>Acytosteliales</taxon>
        <taxon>Cavenderiaceae</taxon>
        <taxon>Cavenderia</taxon>
    </lineage>
</organism>
<dbReference type="EMBL" id="GL883026">
    <property type="protein sequence ID" value="EGG15577.1"/>
    <property type="molecule type" value="Genomic_DNA"/>
</dbReference>
<sequence length="63" mass="7107">MPPVTLTSDVTAPPYTLSDCTDQEKLSNLTEPTHPIFNLCLPKCINALKYYRSLKEDPINQVK</sequence>
<protein>
    <submittedName>
        <fullName evidence="1">Uncharacterized protein</fullName>
    </submittedName>
</protein>
<evidence type="ECO:0000313" key="2">
    <source>
        <dbReference type="Proteomes" id="UP000007797"/>
    </source>
</evidence>
<dbReference type="GeneID" id="14867656"/>
<gene>
    <name evidence="1" type="ORF">DFA_10419</name>
</gene>
<dbReference type="AlphaFoldDB" id="F4QA58"/>
<accession>F4QA58</accession>
<keyword evidence="2" id="KW-1185">Reference proteome</keyword>
<name>F4QA58_CACFS</name>
<dbReference type="Proteomes" id="UP000007797">
    <property type="component" value="Unassembled WGS sequence"/>
</dbReference>
<dbReference type="RefSeq" id="XP_004354319.1">
    <property type="nucleotide sequence ID" value="XM_004354267.1"/>
</dbReference>
<dbReference type="OrthoDB" id="10261146at2759"/>
<proteinExistence type="predicted"/>
<evidence type="ECO:0000313" key="1">
    <source>
        <dbReference type="EMBL" id="EGG15577.1"/>
    </source>
</evidence>